<dbReference type="NCBIfam" id="TIGR01640">
    <property type="entry name" value="F_box_assoc_1"/>
    <property type="match status" value="1"/>
</dbReference>
<dbReference type="STRING" id="4072.A0A2G2XJ21"/>
<dbReference type="EMBL" id="AYRZ02002557">
    <property type="protein sequence ID" value="PHT57504.1"/>
    <property type="molecule type" value="Genomic_DNA"/>
</dbReference>
<dbReference type="PROSITE" id="PS50181">
    <property type="entry name" value="FBOX"/>
    <property type="match status" value="1"/>
</dbReference>
<feature type="domain" description="F-box" evidence="1">
    <location>
        <begin position="1"/>
        <end position="44"/>
    </location>
</feature>
<evidence type="ECO:0000313" key="2">
    <source>
        <dbReference type="EMBL" id="PHT57504.1"/>
    </source>
</evidence>
<dbReference type="InterPro" id="IPR017451">
    <property type="entry name" value="F-box-assoc_interact_dom"/>
</dbReference>
<evidence type="ECO:0000313" key="3">
    <source>
        <dbReference type="Proteomes" id="UP000222542"/>
    </source>
</evidence>
<proteinExistence type="predicted"/>
<dbReference type="OMA" id="FIVIVNE"/>
<dbReference type="Pfam" id="PF00646">
    <property type="entry name" value="F-box"/>
    <property type="match status" value="1"/>
</dbReference>
<dbReference type="Gramene" id="PHT57504">
    <property type="protein sequence ID" value="PHT57504"/>
    <property type="gene ID" value="T459_35525"/>
</dbReference>
<dbReference type="InterPro" id="IPR013187">
    <property type="entry name" value="F-box-assoc_dom_typ3"/>
</dbReference>
<dbReference type="PANTHER" id="PTHR31672:SF13">
    <property type="entry name" value="F-BOX PROTEIN CPR30-LIKE"/>
    <property type="match status" value="1"/>
</dbReference>
<organism evidence="2 3">
    <name type="scientific">Capsicum annuum</name>
    <name type="common">Capsicum pepper</name>
    <dbReference type="NCBI Taxonomy" id="4072"/>
    <lineage>
        <taxon>Eukaryota</taxon>
        <taxon>Viridiplantae</taxon>
        <taxon>Streptophyta</taxon>
        <taxon>Embryophyta</taxon>
        <taxon>Tracheophyta</taxon>
        <taxon>Spermatophyta</taxon>
        <taxon>Magnoliopsida</taxon>
        <taxon>eudicotyledons</taxon>
        <taxon>Gunneridae</taxon>
        <taxon>Pentapetalae</taxon>
        <taxon>asterids</taxon>
        <taxon>lamiids</taxon>
        <taxon>Solanales</taxon>
        <taxon>Solanaceae</taxon>
        <taxon>Solanoideae</taxon>
        <taxon>Capsiceae</taxon>
        <taxon>Capsicum</taxon>
    </lineage>
</organism>
<dbReference type="InterPro" id="IPR036047">
    <property type="entry name" value="F-box-like_dom_sf"/>
</dbReference>
<comment type="caution">
    <text evidence="2">The sequence shown here is derived from an EMBL/GenBank/DDBJ whole genome shotgun (WGS) entry which is preliminary data.</text>
</comment>
<dbReference type="InterPro" id="IPR050796">
    <property type="entry name" value="SCF_F-box_component"/>
</dbReference>
<dbReference type="SMART" id="SM00256">
    <property type="entry name" value="FBOX"/>
    <property type="match status" value="1"/>
</dbReference>
<protein>
    <recommendedName>
        <fullName evidence="1">F-box domain-containing protein</fullName>
    </recommendedName>
</protein>
<dbReference type="InterPro" id="IPR001810">
    <property type="entry name" value="F-box_dom"/>
</dbReference>
<dbReference type="CDD" id="cd22157">
    <property type="entry name" value="F-box_AtFBW1-like"/>
    <property type="match status" value="1"/>
</dbReference>
<accession>A0A2G2XJ21</accession>
<keyword evidence="3" id="KW-1185">Reference proteome</keyword>
<dbReference type="SUPFAM" id="SSF81383">
    <property type="entry name" value="F-box domain"/>
    <property type="match status" value="1"/>
</dbReference>
<dbReference type="PANTHER" id="PTHR31672">
    <property type="entry name" value="BNACNNG10540D PROTEIN"/>
    <property type="match status" value="1"/>
</dbReference>
<reference evidence="2 3" key="2">
    <citation type="journal article" date="2017" name="Genome Biol.">
        <title>New reference genome sequences of hot pepper reveal the massive evolution of plant disease-resistance genes by retroduplication.</title>
        <authorList>
            <person name="Kim S."/>
            <person name="Park J."/>
            <person name="Yeom S.I."/>
            <person name="Kim Y.M."/>
            <person name="Seo E."/>
            <person name="Kim K.T."/>
            <person name="Kim M.S."/>
            <person name="Lee J.M."/>
            <person name="Cheong K."/>
            <person name="Shin H.S."/>
            <person name="Kim S.B."/>
            <person name="Han K."/>
            <person name="Lee J."/>
            <person name="Park M."/>
            <person name="Lee H.A."/>
            <person name="Lee H.Y."/>
            <person name="Lee Y."/>
            <person name="Oh S."/>
            <person name="Lee J.H."/>
            <person name="Choi E."/>
            <person name="Choi E."/>
            <person name="Lee S.E."/>
            <person name="Jeon J."/>
            <person name="Kim H."/>
            <person name="Choi G."/>
            <person name="Song H."/>
            <person name="Lee J."/>
            <person name="Lee S.C."/>
            <person name="Kwon J.K."/>
            <person name="Lee H.Y."/>
            <person name="Koo N."/>
            <person name="Hong Y."/>
            <person name="Kim R.W."/>
            <person name="Kang W.H."/>
            <person name="Huh J.H."/>
            <person name="Kang B.C."/>
            <person name="Yang T.J."/>
            <person name="Lee Y.H."/>
            <person name="Bennetzen J.L."/>
            <person name="Choi D."/>
        </authorList>
    </citation>
    <scope>NUCLEOTIDE SEQUENCE [LARGE SCALE GENOMIC DNA]</scope>
    <source>
        <strain evidence="3">cv. CM334</strain>
    </source>
</reference>
<sequence>MSDVPPEVITEILSRLPVKSLLRFRCVSKSFKSLIDSPKFIKAHLKQQQEPNPNANLNLILEAHYKTDNLFSLEFTTNTSAQHHPKKLDHPLKQIYGPTQVLGSCRGLVYISNNMSDNGIWNPSTKRFRRLPVCKFDRAPCKQGPGMEQICQGFGYDRTDEDYKVVTIAQWYYPNELKVVSETMVYSLKFGGWKKVQDCPYMVLKEGNGTCATSAGGALYWMMQMELSLSYSRLVLVGLNLGTERFDEVPLPKNMGKPLTFNLAALNECLCLISGYGTCRNGKNLVLDHIDVWMMRGCGVGTCRNGKNLVLDHIDVWMMRGCGLEQSWVKLFTVEQLEGRQHFSYLRPIAYSVTGREVLLEMDKRKFLWFSLEKKSLKHAKVSGGLDTFDWFVTLGTLVPLYYGGGDEKDGKKGVEELDDSVIKEMK</sequence>
<name>A0A2G2XJ21_CAPAN</name>
<evidence type="ECO:0000259" key="1">
    <source>
        <dbReference type="PROSITE" id="PS50181"/>
    </source>
</evidence>
<reference evidence="2 3" key="1">
    <citation type="journal article" date="2014" name="Nat. Genet.">
        <title>Genome sequence of the hot pepper provides insights into the evolution of pungency in Capsicum species.</title>
        <authorList>
            <person name="Kim S."/>
            <person name="Park M."/>
            <person name="Yeom S.I."/>
            <person name="Kim Y.M."/>
            <person name="Lee J.M."/>
            <person name="Lee H.A."/>
            <person name="Seo E."/>
            <person name="Choi J."/>
            <person name="Cheong K."/>
            <person name="Kim K.T."/>
            <person name="Jung K."/>
            <person name="Lee G.W."/>
            <person name="Oh S.K."/>
            <person name="Bae C."/>
            <person name="Kim S.B."/>
            <person name="Lee H.Y."/>
            <person name="Kim S.Y."/>
            <person name="Kim M.S."/>
            <person name="Kang B.C."/>
            <person name="Jo Y.D."/>
            <person name="Yang H.B."/>
            <person name="Jeong H.J."/>
            <person name="Kang W.H."/>
            <person name="Kwon J.K."/>
            <person name="Shin C."/>
            <person name="Lim J.Y."/>
            <person name="Park J.H."/>
            <person name="Huh J.H."/>
            <person name="Kim J.S."/>
            <person name="Kim B.D."/>
            <person name="Cohen O."/>
            <person name="Paran I."/>
            <person name="Suh M.C."/>
            <person name="Lee S.B."/>
            <person name="Kim Y.K."/>
            <person name="Shin Y."/>
            <person name="Noh S.J."/>
            <person name="Park J."/>
            <person name="Seo Y.S."/>
            <person name="Kwon S.Y."/>
            <person name="Kim H.A."/>
            <person name="Park J.M."/>
            <person name="Kim H.J."/>
            <person name="Choi S.B."/>
            <person name="Bosland P.W."/>
            <person name="Reeves G."/>
            <person name="Jo S.H."/>
            <person name="Lee B.W."/>
            <person name="Cho H.T."/>
            <person name="Choi H.S."/>
            <person name="Lee M.S."/>
            <person name="Yu Y."/>
            <person name="Do Choi Y."/>
            <person name="Park B.S."/>
            <person name="van Deynze A."/>
            <person name="Ashrafi H."/>
            <person name="Hill T."/>
            <person name="Kim W.T."/>
            <person name="Pai H.S."/>
            <person name="Ahn H.K."/>
            <person name="Yeam I."/>
            <person name="Giovannoni J.J."/>
            <person name="Rose J.K."/>
            <person name="Sorensen I."/>
            <person name="Lee S.J."/>
            <person name="Kim R.W."/>
            <person name="Choi I.Y."/>
            <person name="Choi B.S."/>
            <person name="Lim J.S."/>
            <person name="Lee Y.H."/>
            <person name="Choi D."/>
        </authorList>
    </citation>
    <scope>NUCLEOTIDE SEQUENCE [LARGE SCALE GENOMIC DNA]</scope>
    <source>
        <strain evidence="3">cv. CM334</strain>
    </source>
</reference>
<dbReference type="AlphaFoldDB" id="A0A2G2XJ21"/>
<gene>
    <name evidence="2" type="ORF">T459_35525</name>
</gene>
<dbReference type="Proteomes" id="UP000222542">
    <property type="component" value="Unassembled WGS sequence"/>
</dbReference>
<dbReference type="Pfam" id="PF08268">
    <property type="entry name" value="FBA_3"/>
    <property type="match status" value="1"/>
</dbReference>
<dbReference type="Gene3D" id="1.20.1280.50">
    <property type="match status" value="1"/>
</dbReference>